<dbReference type="Gramene" id="PRQ54079">
    <property type="protein sequence ID" value="PRQ54079"/>
    <property type="gene ID" value="RchiOBHm_Chr2g0173581"/>
</dbReference>
<keyword evidence="1" id="KW-0805">Transcription regulation</keyword>
<evidence type="ECO:0000313" key="5">
    <source>
        <dbReference type="EMBL" id="PRQ54079.1"/>
    </source>
</evidence>
<dbReference type="InterPro" id="IPR038336">
    <property type="entry name" value="NET_sf"/>
</dbReference>
<dbReference type="Gene3D" id="1.20.1270.220">
    <property type="match status" value="1"/>
</dbReference>
<feature type="domain" description="NET" evidence="4">
    <location>
        <begin position="213"/>
        <end position="294"/>
    </location>
</feature>
<feature type="region of interest" description="Disordered" evidence="3">
    <location>
        <begin position="133"/>
        <end position="170"/>
    </location>
</feature>
<dbReference type="AlphaFoldDB" id="A0A2P6S5Z8"/>
<evidence type="ECO:0000256" key="3">
    <source>
        <dbReference type="SAM" id="MobiDB-lite"/>
    </source>
</evidence>
<evidence type="ECO:0000256" key="1">
    <source>
        <dbReference type="ARBA" id="ARBA00023015"/>
    </source>
</evidence>
<protein>
    <submittedName>
        <fullName evidence="5">Putative NET domain-containing protein</fullName>
    </submittedName>
</protein>
<organism evidence="5 6">
    <name type="scientific">Rosa chinensis</name>
    <name type="common">China rose</name>
    <dbReference type="NCBI Taxonomy" id="74649"/>
    <lineage>
        <taxon>Eukaryota</taxon>
        <taxon>Viridiplantae</taxon>
        <taxon>Streptophyta</taxon>
        <taxon>Embryophyta</taxon>
        <taxon>Tracheophyta</taxon>
        <taxon>Spermatophyta</taxon>
        <taxon>Magnoliopsida</taxon>
        <taxon>eudicotyledons</taxon>
        <taxon>Gunneridae</taxon>
        <taxon>Pentapetalae</taxon>
        <taxon>rosids</taxon>
        <taxon>fabids</taxon>
        <taxon>Rosales</taxon>
        <taxon>Rosaceae</taxon>
        <taxon>Rosoideae</taxon>
        <taxon>Rosoideae incertae sedis</taxon>
        <taxon>Rosa</taxon>
    </lineage>
</organism>
<dbReference type="InterPro" id="IPR027353">
    <property type="entry name" value="NET_dom"/>
</dbReference>
<evidence type="ECO:0000256" key="2">
    <source>
        <dbReference type="ARBA" id="ARBA00023163"/>
    </source>
</evidence>
<feature type="compositionally biased region" description="Low complexity" evidence="3">
    <location>
        <begin position="150"/>
        <end position="167"/>
    </location>
</feature>
<name>A0A2P6S5Z8_ROSCH</name>
<keyword evidence="6" id="KW-1185">Reference proteome</keyword>
<dbReference type="Proteomes" id="UP000238479">
    <property type="component" value="Chromosome 2"/>
</dbReference>
<comment type="caution">
    <text evidence="5">The sequence shown here is derived from an EMBL/GenBank/DDBJ whole genome shotgun (WGS) entry which is preliminary data.</text>
</comment>
<dbReference type="PROSITE" id="PS51525">
    <property type="entry name" value="NET"/>
    <property type="match status" value="1"/>
</dbReference>
<evidence type="ECO:0000259" key="4">
    <source>
        <dbReference type="PROSITE" id="PS51525"/>
    </source>
</evidence>
<dbReference type="PANTHER" id="PTHR45926">
    <property type="entry name" value="OSJNBA0053K19.4 PROTEIN"/>
    <property type="match status" value="1"/>
</dbReference>
<dbReference type="EMBL" id="PDCK01000040">
    <property type="protein sequence ID" value="PRQ54079.1"/>
    <property type="molecule type" value="Genomic_DNA"/>
</dbReference>
<gene>
    <name evidence="5" type="ORF">RchiOBHm_Chr2g0173581</name>
</gene>
<proteinExistence type="predicted"/>
<dbReference type="OrthoDB" id="21449at2759"/>
<evidence type="ECO:0000313" key="6">
    <source>
        <dbReference type="Proteomes" id="UP000238479"/>
    </source>
</evidence>
<reference evidence="5 6" key="1">
    <citation type="journal article" date="2018" name="Nat. Genet.">
        <title>The Rosa genome provides new insights in the design of modern roses.</title>
        <authorList>
            <person name="Bendahmane M."/>
        </authorList>
    </citation>
    <scope>NUCLEOTIDE SEQUENCE [LARGE SCALE GENOMIC DNA]</scope>
    <source>
        <strain evidence="6">cv. Old Blush</strain>
    </source>
</reference>
<keyword evidence="2" id="KW-0804">Transcription</keyword>
<sequence length="295" mass="33203">MSEAAKDLVGSSKRQKLGPDYFGYYTHEVVELLSRNEDVSPFASESSDISRSRYVEVRGKDRIEHSNGVYGSLFSNSLGNELSDFRKERLKLLLRQGVKVLAPEVDEMIEPVVAMSQLKSQLESRKCLSRGAASDVDAGKAPSPKKLKRSSCSSSSLSALSSPTNSESNREVDDDWQFLIENNSLQVEETVKKYCDQYYAKLGHMEQQLEKILDTVMSKCRPMTIHEKHKLGKQIQKLPPENLGRVMEIIQNSNAAYTNSSDEVSVDLEKESNVTLWRLFHYVEAVENARKLASS</sequence>
<accession>A0A2P6S5Z8</accession>
<dbReference type="Pfam" id="PF17035">
    <property type="entry name" value="BET"/>
    <property type="match status" value="1"/>
</dbReference>
<dbReference type="OMA" id="DYFGYYT"/>